<dbReference type="AlphaFoldDB" id="A0AAW1N5K4"/>
<dbReference type="Gene3D" id="1.10.530.10">
    <property type="match status" value="1"/>
</dbReference>
<organism evidence="10 11">
    <name type="scientific">Saponaria officinalis</name>
    <name type="common">Common soapwort</name>
    <name type="synonym">Lychnis saponaria</name>
    <dbReference type="NCBI Taxonomy" id="3572"/>
    <lineage>
        <taxon>Eukaryota</taxon>
        <taxon>Viridiplantae</taxon>
        <taxon>Streptophyta</taxon>
        <taxon>Embryophyta</taxon>
        <taxon>Tracheophyta</taxon>
        <taxon>Spermatophyta</taxon>
        <taxon>Magnoliopsida</taxon>
        <taxon>eudicotyledons</taxon>
        <taxon>Gunneridae</taxon>
        <taxon>Pentapetalae</taxon>
        <taxon>Caryophyllales</taxon>
        <taxon>Caryophyllaceae</taxon>
        <taxon>Caryophylleae</taxon>
        <taxon>Saponaria</taxon>
    </lineage>
</organism>
<dbReference type="FunFam" id="3.30.20.10:FF:000001">
    <property type="entry name" value="Endochitinase (Chitinase)"/>
    <property type="match status" value="1"/>
</dbReference>
<dbReference type="GO" id="GO:0050832">
    <property type="term" value="P:defense response to fungus"/>
    <property type="evidence" value="ECO:0007669"/>
    <property type="project" value="UniProtKB-ARBA"/>
</dbReference>
<keyword evidence="1 6" id="KW-0147">Chitin-binding</keyword>
<dbReference type="Gene3D" id="3.30.20.10">
    <property type="entry name" value="Endochitinase, domain 2"/>
    <property type="match status" value="1"/>
</dbReference>
<feature type="disulfide bond" evidence="5">
    <location>
        <begin position="191"/>
        <end position="199"/>
    </location>
</feature>
<keyword evidence="8" id="KW-0732">Signal</keyword>
<proteinExistence type="predicted"/>
<keyword evidence="2" id="KW-0611">Plant defense</keyword>
<feature type="compositionally biased region" description="Pro residues" evidence="7">
    <location>
        <begin position="62"/>
        <end position="89"/>
    </location>
</feature>
<dbReference type="InterPro" id="IPR000726">
    <property type="entry name" value="Glyco_hydro_19_cat"/>
</dbReference>
<dbReference type="PANTHER" id="PTHR22595:SF79">
    <property type="entry name" value="CHITINASE 12"/>
    <property type="match status" value="1"/>
</dbReference>
<dbReference type="Proteomes" id="UP001443914">
    <property type="component" value="Unassembled WGS sequence"/>
</dbReference>
<evidence type="ECO:0000259" key="9">
    <source>
        <dbReference type="PROSITE" id="PS50941"/>
    </source>
</evidence>
<feature type="disulfide bond" evidence="5 6">
    <location>
        <begin position="56"/>
        <end position="60"/>
    </location>
</feature>
<evidence type="ECO:0000256" key="2">
    <source>
        <dbReference type="ARBA" id="ARBA00022821"/>
    </source>
</evidence>
<dbReference type="SMART" id="SM00270">
    <property type="entry name" value="ChtBD1"/>
    <property type="match status" value="1"/>
</dbReference>
<keyword evidence="11" id="KW-1185">Reference proteome</keyword>
<feature type="disulfide bond" evidence="5">
    <location>
        <begin position="117"/>
        <end position="179"/>
    </location>
</feature>
<feature type="disulfide bond" evidence="5 6">
    <location>
        <begin position="38"/>
        <end position="52"/>
    </location>
</feature>
<dbReference type="InterPro" id="IPR001002">
    <property type="entry name" value="Chitin-bd_1"/>
</dbReference>
<feature type="domain" description="Chitin-binding type-1" evidence="9">
    <location>
        <begin position="21"/>
        <end position="62"/>
    </location>
</feature>
<dbReference type="PANTHER" id="PTHR22595">
    <property type="entry name" value="CHITINASE-RELATED"/>
    <property type="match status" value="1"/>
</dbReference>
<protein>
    <recommendedName>
        <fullName evidence="9">Chitin-binding type-1 domain-containing protein</fullName>
    </recommendedName>
</protein>
<dbReference type="InterPro" id="IPR016283">
    <property type="entry name" value="Glyco_hydro_19"/>
</dbReference>
<sequence length="345" mass="38002">MKTKIFTIFFILVSLNCRAQAQNCGSQAGGALCPGGDCCSQWGFCGTTPEHCGEGCQSQCRPSPPPPPPSPPLPPSPPPPPPTPPPPLCPEAEGELTDVINEELFNQMLLHRNDAACLARGFYRFDAFVAAARYFPCFGTVGSEETRKREVVAFLAQTSHETTGGWADAPDGPYTWGYCFKTERDTSNPRCEPSEDWLCVEGKFYYGRGPIQLTYNFNYGPAGAALGLNLLRDPELVETDSIVTFKTALWFWMTAQPPKPSCHTVMIGKWVPTPEDVAGNRVAGYGLLTNIINGGLECNIAPPDPRVEDRIGFYKKYCDIYRLSYGQNLDCYNQKPFGWVPLSDM</sequence>
<evidence type="ECO:0000256" key="7">
    <source>
        <dbReference type="SAM" id="MobiDB-lite"/>
    </source>
</evidence>
<feature type="chain" id="PRO_5043318100" description="Chitin-binding type-1 domain-containing protein" evidence="8">
    <location>
        <begin position="22"/>
        <end position="345"/>
    </location>
</feature>
<keyword evidence="3 5" id="KW-1015">Disulfide bond</keyword>
<evidence type="ECO:0000256" key="6">
    <source>
        <dbReference type="PROSITE-ProRule" id="PRU00261"/>
    </source>
</evidence>
<dbReference type="EMBL" id="JBDFQZ010000001">
    <property type="protein sequence ID" value="KAK9755625.1"/>
    <property type="molecule type" value="Genomic_DNA"/>
</dbReference>
<feature type="disulfide bond" evidence="5 6">
    <location>
        <begin position="33"/>
        <end position="45"/>
    </location>
</feature>
<feature type="region of interest" description="Disordered" evidence="7">
    <location>
        <begin position="57"/>
        <end position="90"/>
    </location>
</feature>
<feature type="disulfide bond" evidence="5 6">
    <location>
        <begin position="24"/>
        <end position="39"/>
    </location>
</feature>
<reference evidence="10" key="1">
    <citation type="submission" date="2024-03" db="EMBL/GenBank/DDBJ databases">
        <title>WGS assembly of Saponaria officinalis var. Norfolk2.</title>
        <authorList>
            <person name="Jenkins J."/>
            <person name="Shu S."/>
            <person name="Grimwood J."/>
            <person name="Barry K."/>
            <person name="Goodstein D."/>
            <person name="Schmutz J."/>
            <person name="Leebens-Mack J."/>
            <person name="Osbourn A."/>
        </authorList>
    </citation>
    <scope>NUCLEOTIDE SEQUENCE [LARGE SCALE GENOMIC DNA]</scope>
    <source>
        <strain evidence="10">JIC</strain>
    </source>
</reference>
<dbReference type="GO" id="GO:0008061">
    <property type="term" value="F:chitin binding"/>
    <property type="evidence" value="ECO:0007669"/>
    <property type="project" value="UniProtKB-UniRule"/>
</dbReference>
<accession>A0AAW1N5K4</accession>
<evidence type="ECO:0000313" key="11">
    <source>
        <dbReference type="Proteomes" id="UP001443914"/>
    </source>
</evidence>
<comment type="caution">
    <text evidence="10">The sequence shown here is derived from an EMBL/GenBank/DDBJ whole genome shotgun (WGS) entry which is preliminary data.</text>
</comment>
<dbReference type="CDD" id="cd00325">
    <property type="entry name" value="chitinase_GH19"/>
    <property type="match status" value="1"/>
</dbReference>
<feature type="disulfide bond" evidence="5">
    <location>
        <begin position="298"/>
        <end position="331"/>
    </location>
</feature>
<dbReference type="GO" id="GO:0004568">
    <property type="term" value="F:chitinase activity"/>
    <property type="evidence" value="ECO:0007669"/>
    <property type="project" value="InterPro"/>
</dbReference>
<evidence type="ECO:0000256" key="3">
    <source>
        <dbReference type="ARBA" id="ARBA00023157"/>
    </source>
</evidence>
<dbReference type="GO" id="GO:0006032">
    <property type="term" value="P:chitin catabolic process"/>
    <property type="evidence" value="ECO:0007669"/>
    <property type="project" value="InterPro"/>
</dbReference>
<dbReference type="CDD" id="cd06921">
    <property type="entry name" value="ChtBD1_GH19_hevein"/>
    <property type="match status" value="1"/>
</dbReference>
<dbReference type="GO" id="GO:0016998">
    <property type="term" value="P:cell wall macromolecule catabolic process"/>
    <property type="evidence" value="ECO:0007669"/>
    <property type="project" value="InterPro"/>
</dbReference>
<dbReference type="PROSITE" id="PS50941">
    <property type="entry name" value="CHIT_BIND_I_2"/>
    <property type="match status" value="1"/>
</dbReference>
<dbReference type="SUPFAM" id="SSF53955">
    <property type="entry name" value="Lysozyme-like"/>
    <property type="match status" value="1"/>
</dbReference>
<evidence type="ECO:0000256" key="8">
    <source>
        <dbReference type="SAM" id="SignalP"/>
    </source>
</evidence>
<dbReference type="Gene3D" id="3.30.60.10">
    <property type="entry name" value="Endochitinase-like"/>
    <property type="match status" value="1"/>
</dbReference>
<evidence type="ECO:0000313" key="10">
    <source>
        <dbReference type="EMBL" id="KAK9755625.1"/>
    </source>
</evidence>
<dbReference type="PIRSF" id="PIRSF001060">
    <property type="entry name" value="Endochitinase"/>
    <property type="match status" value="1"/>
</dbReference>
<gene>
    <name evidence="10" type="ORF">RND81_01G039000</name>
</gene>
<dbReference type="Pfam" id="PF00182">
    <property type="entry name" value="Glyco_hydro_19"/>
    <property type="match status" value="1"/>
</dbReference>
<dbReference type="InterPro" id="IPR023346">
    <property type="entry name" value="Lysozyme-like_dom_sf"/>
</dbReference>
<dbReference type="GO" id="GO:0005975">
    <property type="term" value="P:carbohydrate metabolic process"/>
    <property type="evidence" value="ECO:0007669"/>
    <property type="project" value="InterPro"/>
</dbReference>
<dbReference type="Pfam" id="PF00187">
    <property type="entry name" value="Chitin_bind_1"/>
    <property type="match status" value="1"/>
</dbReference>
<evidence type="ECO:0000256" key="1">
    <source>
        <dbReference type="ARBA" id="ARBA00022669"/>
    </source>
</evidence>
<dbReference type="SUPFAM" id="SSF57016">
    <property type="entry name" value="Plant lectins/antimicrobial peptides"/>
    <property type="match status" value="1"/>
</dbReference>
<evidence type="ECO:0000256" key="4">
    <source>
        <dbReference type="PIRSR" id="PIRSR001060-1"/>
    </source>
</evidence>
<dbReference type="InterPro" id="IPR036861">
    <property type="entry name" value="Endochitinase-like_sf"/>
</dbReference>
<feature type="active site" description="Proton donor" evidence="4">
    <location>
        <position position="161"/>
    </location>
</feature>
<name>A0AAW1N5K4_SAPOF</name>
<feature type="signal peptide" evidence="8">
    <location>
        <begin position="1"/>
        <end position="21"/>
    </location>
</feature>
<evidence type="ECO:0000256" key="5">
    <source>
        <dbReference type="PIRSR" id="PIRSR001060-2"/>
    </source>
</evidence>